<dbReference type="NCBIfam" id="TIGR00888">
    <property type="entry name" value="guaA_Nterm"/>
    <property type="match status" value="1"/>
</dbReference>
<dbReference type="SUPFAM" id="SSF54810">
    <property type="entry name" value="GMP synthetase C-terminal dimerisation domain"/>
    <property type="match status" value="1"/>
</dbReference>
<dbReference type="NCBIfam" id="TIGR00884">
    <property type="entry name" value="guaA_Cterm"/>
    <property type="match status" value="1"/>
</dbReference>
<dbReference type="GO" id="GO:0005829">
    <property type="term" value="C:cytosol"/>
    <property type="evidence" value="ECO:0007669"/>
    <property type="project" value="TreeGrafter"/>
</dbReference>
<evidence type="ECO:0000256" key="8">
    <source>
        <dbReference type="ARBA" id="ARBA00022962"/>
    </source>
</evidence>
<comment type="catalytic activity">
    <reaction evidence="9">
        <text>XMP + L-glutamine + ATP + H2O = GMP + L-glutamate + AMP + diphosphate + 2 H(+)</text>
        <dbReference type="Rhea" id="RHEA:11680"/>
        <dbReference type="ChEBI" id="CHEBI:15377"/>
        <dbReference type="ChEBI" id="CHEBI:15378"/>
        <dbReference type="ChEBI" id="CHEBI:29985"/>
        <dbReference type="ChEBI" id="CHEBI:30616"/>
        <dbReference type="ChEBI" id="CHEBI:33019"/>
        <dbReference type="ChEBI" id="CHEBI:57464"/>
        <dbReference type="ChEBI" id="CHEBI:58115"/>
        <dbReference type="ChEBI" id="CHEBI:58359"/>
        <dbReference type="ChEBI" id="CHEBI:456215"/>
        <dbReference type="EC" id="6.3.5.2"/>
    </reaction>
</comment>
<comment type="function">
    <text evidence="1 9">Catalyzes the synthesis of GMP from XMP.</text>
</comment>
<dbReference type="InterPro" id="IPR029062">
    <property type="entry name" value="Class_I_gatase-like"/>
</dbReference>
<dbReference type="Pfam" id="PF00958">
    <property type="entry name" value="GMP_synt_C"/>
    <property type="match status" value="1"/>
</dbReference>
<feature type="active site" evidence="9">
    <location>
        <position position="167"/>
    </location>
</feature>
<dbReference type="InterPro" id="IPR001674">
    <property type="entry name" value="GMP_synth_C"/>
</dbReference>
<keyword evidence="8 9" id="KW-0315">Glutamine amidotransferase</keyword>
<evidence type="ECO:0000256" key="9">
    <source>
        <dbReference type="HAMAP-Rule" id="MF_00344"/>
    </source>
</evidence>
<keyword evidence="6 9" id="KW-0658">Purine biosynthesis</keyword>
<dbReference type="InterPro" id="IPR022955">
    <property type="entry name" value="GMP_synthase"/>
</dbReference>
<proteinExistence type="inferred from homology"/>
<comment type="pathway">
    <text evidence="2 9">Purine metabolism; GMP biosynthesis; GMP from XMP (L-Gln route): step 1/1.</text>
</comment>
<evidence type="ECO:0000256" key="3">
    <source>
        <dbReference type="ARBA" id="ARBA00022598"/>
    </source>
</evidence>
<dbReference type="Gene3D" id="3.40.50.880">
    <property type="match status" value="1"/>
</dbReference>
<dbReference type="GO" id="GO:0005524">
    <property type="term" value="F:ATP binding"/>
    <property type="evidence" value="ECO:0007669"/>
    <property type="project" value="UniProtKB-UniRule"/>
</dbReference>
<organism evidence="12">
    <name type="scientific">candidate division TA06 bacterium ADurb.Bin417</name>
    <dbReference type="NCBI Taxonomy" id="1852828"/>
    <lineage>
        <taxon>Bacteria</taxon>
        <taxon>Bacteria division TA06</taxon>
    </lineage>
</organism>
<dbReference type="PANTHER" id="PTHR11922">
    <property type="entry name" value="GMP SYNTHASE-RELATED"/>
    <property type="match status" value="1"/>
</dbReference>
<evidence type="ECO:0000256" key="2">
    <source>
        <dbReference type="ARBA" id="ARBA00005153"/>
    </source>
</evidence>
<gene>
    <name evidence="12" type="primary">guaA_1</name>
    <name evidence="9" type="synonym">guaA</name>
    <name evidence="12" type="ORF">BWY73_00456</name>
</gene>
<feature type="domain" description="GMPS ATP-PPase" evidence="11">
    <location>
        <begin position="192"/>
        <end position="384"/>
    </location>
</feature>
<dbReference type="SUPFAM" id="SSF52402">
    <property type="entry name" value="Adenine nucleotide alpha hydrolases-like"/>
    <property type="match status" value="1"/>
</dbReference>
<dbReference type="CDD" id="cd01997">
    <property type="entry name" value="GMP_synthase_C"/>
    <property type="match status" value="1"/>
</dbReference>
<dbReference type="FunFam" id="3.40.50.880:FF:000001">
    <property type="entry name" value="GMP synthase [glutamine-hydrolyzing]"/>
    <property type="match status" value="1"/>
</dbReference>
<dbReference type="SUPFAM" id="SSF52317">
    <property type="entry name" value="Class I glutamine amidotransferase-like"/>
    <property type="match status" value="1"/>
</dbReference>
<feature type="binding site" evidence="10">
    <location>
        <begin position="219"/>
        <end position="225"/>
    </location>
    <ligand>
        <name>ATP</name>
        <dbReference type="ChEBI" id="CHEBI:30616"/>
    </ligand>
</feature>
<dbReference type="Gene3D" id="3.40.50.620">
    <property type="entry name" value="HUPs"/>
    <property type="match status" value="1"/>
</dbReference>
<dbReference type="FunFam" id="3.40.50.620:FF:000001">
    <property type="entry name" value="GMP synthase [glutamine-hydrolyzing]"/>
    <property type="match status" value="1"/>
</dbReference>
<sequence>MVIILDFGSQYTQLIARRVREARVYCDILPYNTPLADLRKRKPEAVIISGSPASVSEVGHPTAADGIFNLEIPILGLCYGMHLMTDTLGGEVKSAGKREYGRTMFQVLKRDDLFHGLPARFIAWMSHGDYSARIPAGFEVIGATRSCPAAAFRHRTRPLYGLQFHPEVSHTPKGAEIFHNFLFRIAGCKPNWTMASFIREETTRIRERVGKDQVVSALSGGVDSSVLSVFLHRALGNRLHCIFVDTGLLRAGERESVETTFRKHFHINLTVIDARERFLKKLAGVADPERKRKIIGEEFIRIFEEEARRLGGIKYLAQGTLYPDLIESQSVFGGPTSRIKSHHNVGGLPEKMDLKLIEPFKYLFKDEVRELGAELGLPAEITGRHPFPGPGLAVRILGEITRERLEILRQADRIYIAEIKEAGWYDRIWQALAVLLPIKTVGVMGDARTYENVIALRAVCSKDGMTADFTPIPHPLLGKIANRIINEVKGVNRVVYDVSSKPPATIEWE</sequence>
<evidence type="ECO:0000256" key="6">
    <source>
        <dbReference type="ARBA" id="ARBA00022755"/>
    </source>
</evidence>
<dbReference type="InterPro" id="IPR025777">
    <property type="entry name" value="GMPS_ATP_PPase_dom"/>
</dbReference>
<evidence type="ECO:0000256" key="4">
    <source>
        <dbReference type="ARBA" id="ARBA00022741"/>
    </source>
</evidence>
<evidence type="ECO:0000256" key="5">
    <source>
        <dbReference type="ARBA" id="ARBA00022749"/>
    </source>
</evidence>
<reference evidence="12" key="1">
    <citation type="submission" date="2017-02" db="EMBL/GenBank/DDBJ databases">
        <title>Delving into the versatile metabolic prowess of the omnipresent phylum Bacteroidetes.</title>
        <authorList>
            <person name="Nobu M.K."/>
            <person name="Mei R."/>
            <person name="Narihiro T."/>
            <person name="Kuroda K."/>
            <person name="Liu W.-T."/>
        </authorList>
    </citation>
    <scope>NUCLEOTIDE SEQUENCE</scope>
    <source>
        <strain evidence="12">ADurb.Bin417</strain>
    </source>
</reference>
<dbReference type="PROSITE" id="PS51273">
    <property type="entry name" value="GATASE_TYPE_1"/>
    <property type="match status" value="1"/>
</dbReference>
<protein>
    <recommendedName>
        <fullName evidence="9">GMP synthase [glutamine-hydrolyzing]</fullName>
        <ecNumber evidence="9">6.3.5.2</ecNumber>
    </recommendedName>
    <alternativeName>
        <fullName evidence="9">GMP synthetase</fullName>
    </alternativeName>
    <alternativeName>
        <fullName evidence="9">Glutamine amidotransferase</fullName>
    </alternativeName>
</protein>
<dbReference type="PRINTS" id="PR00096">
    <property type="entry name" value="GATASE"/>
</dbReference>
<dbReference type="EMBL" id="MWAK01000040">
    <property type="protein sequence ID" value="OPZ93182.1"/>
    <property type="molecule type" value="Genomic_DNA"/>
</dbReference>
<accession>A0A1V5MJA2</accession>
<dbReference type="GO" id="GO:0003921">
    <property type="term" value="F:GMP synthase activity"/>
    <property type="evidence" value="ECO:0007669"/>
    <property type="project" value="InterPro"/>
</dbReference>
<dbReference type="InterPro" id="IPR014729">
    <property type="entry name" value="Rossmann-like_a/b/a_fold"/>
</dbReference>
<dbReference type="UniPathway" id="UPA00189">
    <property type="reaction ID" value="UER00296"/>
</dbReference>
<dbReference type="PANTHER" id="PTHR11922:SF2">
    <property type="entry name" value="GMP SYNTHASE [GLUTAMINE-HYDROLYZING]"/>
    <property type="match status" value="1"/>
</dbReference>
<dbReference type="Pfam" id="PF00117">
    <property type="entry name" value="GATase"/>
    <property type="match status" value="1"/>
</dbReference>
<name>A0A1V5MJA2_UNCT6</name>
<comment type="subunit">
    <text evidence="9">Homodimer.</text>
</comment>
<evidence type="ECO:0000256" key="1">
    <source>
        <dbReference type="ARBA" id="ARBA00002332"/>
    </source>
</evidence>
<comment type="caution">
    <text evidence="12">The sequence shown here is derived from an EMBL/GenBank/DDBJ whole genome shotgun (WGS) entry which is preliminary data.</text>
</comment>
<dbReference type="CDD" id="cd01742">
    <property type="entry name" value="GATase1_GMP_Synthase"/>
    <property type="match status" value="1"/>
</dbReference>
<dbReference type="InterPro" id="IPR004739">
    <property type="entry name" value="GMP_synth_GATase"/>
</dbReference>
<evidence type="ECO:0000256" key="7">
    <source>
        <dbReference type="ARBA" id="ARBA00022840"/>
    </source>
</evidence>
<dbReference type="FunFam" id="3.30.300.10:FF:000002">
    <property type="entry name" value="GMP synthase [glutamine-hydrolyzing]"/>
    <property type="match status" value="1"/>
</dbReference>
<evidence type="ECO:0000313" key="12">
    <source>
        <dbReference type="EMBL" id="OPZ93182.1"/>
    </source>
</evidence>
<feature type="active site" description="Nucleophile" evidence="9">
    <location>
        <position position="78"/>
    </location>
</feature>
<dbReference type="Gene3D" id="3.30.300.10">
    <property type="match status" value="1"/>
</dbReference>
<keyword evidence="4 9" id="KW-0547">Nucleotide-binding</keyword>
<feature type="active site" evidence="9">
    <location>
        <position position="165"/>
    </location>
</feature>
<dbReference type="PROSITE" id="PS51553">
    <property type="entry name" value="GMPS_ATP_PPASE"/>
    <property type="match status" value="1"/>
</dbReference>
<keyword evidence="5 9" id="KW-0332">GMP biosynthesis</keyword>
<dbReference type="AlphaFoldDB" id="A0A1V5MJA2"/>
<dbReference type="Proteomes" id="UP000485484">
    <property type="component" value="Unassembled WGS sequence"/>
</dbReference>
<dbReference type="HAMAP" id="MF_00344">
    <property type="entry name" value="GMP_synthase"/>
    <property type="match status" value="1"/>
</dbReference>
<evidence type="ECO:0000256" key="10">
    <source>
        <dbReference type="PROSITE-ProRule" id="PRU00886"/>
    </source>
</evidence>
<dbReference type="NCBIfam" id="NF000848">
    <property type="entry name" value="PRK00074.1"/>
    <property type="match status" value="1"/>
</dbReference>
<evidence type="ECO:0000259" key="11">
    <source>
        <dbReference type="PROSITE" id="PS51553"/>
    </source>
</evidence>
<keyword evidence="3 9" id="KW-0436">Ligase</keyword>
<dbReference type="EC" id="6.3.5.2" evidence="9"/>
<keyword evidence="7 9" id="KW-0067">ATP-binding</keyword>
<dbReference type="InterPro" id="IPR017926">
    <property type="entry name" value="GATASE"/>
</dbReference>